<dbReference type="Gene3D" id="3.40.50.720">
    <property type="entry name" value="NAD(P)-binding Rossmann-like Domain"/>
    <property type="match status" value="1"/>
</dbReference>
<organism evidence="6 7">
    <name type="scientific">Zalerion maritima</name>
    <dbReference type="NCBI Taxonomy" id="339359"/>
    <lineage>
        <taxon>Eukaryota</taxon>
        <taxon>Fungi</taxon>
        <taxon>Dikarya</taxon>
        <taxon>Ascomycota</taxon>
        <taxon>Pezizomycotina</taxon>
        <taxon>Sordariomycetes</taxon>
        <taxon>Lulworthiomycetidae</taxon>
        <taxon>Lulworthiales</taxon>
        <taxon>Lulworthiaceae</taxon>
        <taxon>Zalerion</taxon>
    </lineage>
</organism>
<evidence type="ECO:0000256" key="1">
    <source>
        <dbReference type="ARBA" id="ARBA00006484"/>
    </source>
</evidence>
<dbReference type="PROSITE" id="PS00061">
    <property type="entry name" value="ADH_SHORT"/>
    <property type="match status" value="1"/>
</dbReference>
<keyword evidence="3" id="KW-0560">Oxidoreductase</keyword>
<dbReference type="InterPro" id="IPR020904">
    <property type="entry name" value="Sc_DH/Rdtase_CS"/>
</dbReference>
<dbReference type="PRINTS" id="PR00081">
    <property type="entry name" value="GDHRDH"/>
</dbReference>
<evidence type="ECO:0000256" key="3">
    <source>
        <dbReference type="ARBA" id="ARBA00023002"/>
    </source>
</evidence>
<dbReference type="PRINTS" id="PR00080">
    <property type="entry name" value="SDRFAMILY"/>
</dbReference>
<dbReference type="SUPFAM" id="SSF51735">
    <property type="entry name" value="NAD(P)-binding Rossmann-fold domains"/>
    <property type="match status" value="1"/>
</dbReference>
<dbReference type="SMART" id="SM00822">
    <property type="entry name" value="PKS_KR"/>
    <property type="match status" value="1"/>
</dbReference>
<dbReference type="AlphaFoldDB" id="A0AAD5WTQ1"/>
<dbReference type="GO" id="GO:0016491">
    <property type="term" value="F:oxidoreductase activity"/>
    <property type="evidence" value="ECO:0007669"/>
    <property type="project" value="UniProtKB-KW"/>
</dbReference>
<protein>
    <recommendedName>
        <fullName evidence="5">Ketoreductase domain-containing protein</fullName>
    </recommendedName>
</protein>
<sequence>MSNYSFPPSELEALRGKVVLITGAAAGIGRAIAGVAHRYGAKVAACDVDDTRGQEMVEELKERILYKHCDVSDWSSVVNFFKETYQHFGPIDAVISNAGINKVESFDDVIDTETGELKAPDLSLLKVNAIGTWYVTKCAVHYFKKHPTTKSQLVLFGSVASIFDTPPLYTYCASKAAVLGLMRALRTQLPKDNITVNMIAPWMTLTPMATDHIRSVWGDLPANTTENVAVASLMPVARPEINGKTFLINGGCITELEDKLDETQSIWLGPELDKHMREGQPLWLRTASMVIERLPDECDV</sequence>
<dbReference type="PANTHER" id="PTHR43180">
    <property type="entry name" value="3-OXOACYL-(ACYL-CARRIER-PROTEIN) REDUCTASE (AFU_ORTHOLOGUE AFUA_6G11210)"/>
    <property type="match status" value="1"/>
</dbReference>
<dbReference type="PANTHER" id="PTHR43180:SF33">
    <property type="entry name" value="15-HYDROXYPROSTAGLANDIN DEHYDROGENASE [NAD(+)]-LIKE"/>
    <property type="match status" value="1"/>
</dbReference>
<name>A0AAD5WTQ1_9PEZI</name>
<feature type="domain" description="Ketoreductase" evidence="5">
    <location>
        <begin position="17"/>
        <end position="205"/>
    </location>
</feature>
<dbReference type="EMBL" id="JAKWBI020000145">
    <property type="protein sequence ID" value="KAJ2901614.1"/>
    <property type="molecule type" value="Genomic_DNA"/>
</dbReference>
<accession>A0AAD5WTQ1</accession>
<evidence type="ECO:0000259" key="5">
    <source>
        <dbReference type="SMART" id="SM00822"/>
    </source>
</evidence>
<dbReference type="Proteomes" id="UP001201980">
    <property type="component" value="Unassembled WGS sequence"/>
</dbReference>
<keyword evidence="7" id="KW-1185">Reference proteome</keyword>
<proteinExistence type="inferred from homology"/>
<keyword evidence="2" id="KW-0521">NADP</keyword>
<dbReference type="InterPro" id="IPR002347">
    <property type="entry name" value="SDR_fam"/>
</dbReference>
<reference evidence="6" key="1">
    <citation type="submission" date="2022-07" db="EMBL/GenBank/DDBJ databases">
        <title>Draft genome sequence of Zalerion maritima ATCC 34329, a (micro)plastics degrading marine fungus.</title>
        <authorList>
            <person name="Paco A."/>
            <person name="Goncalves M.F.M."/>
            <person name="Rocha-Santos T.A.P."/>
            <person name="Alves A."/>
        </authorList>
    </citation>
    <scope>NUCLEOTIDE SEQUENCE</scope>
    <source>
        <strain evidence="6">ATCC 34329</strain>
    </source>
</reference>
<evidence type="ECO:0000313" key="6">
    <source>
        <dbReference type="EMBL" id="KAJ2901614.1"/>
    </source>
</evidence>
<dbReference type="InterPro" id="IPR057326">
    <property type="entry name" value="KR_dom"/>
</dbReference>
<gene>
    <name evidence="6" type="ORF">MKZ38_001634</name>
</gene>
<evidence type="ECO:0000313" key="7">
    <source>
        <dbReference type="Proteomes" id="UP001201980"/>
    </source>
</evidence>
<evidence type="ECO:0000256" key="4">
    <source>
        <dbReference type="RuleBase" id="RU000363"/>
    </source>
</evidence>
<comment type="caution">
    <text evidence="6">The sequence shown here is derived from an EMBL/GenBank/DDBJ whole genome shotgun (WGS) entry which is preliminary data.</text>
</comment>
<dbReference type="InterPro" id="IPR036291">
    <property type="entry name" value="NAD(P)-bd_dom_sf"/>
</dbReference>
<comment type="similarity">
    <text evidence="1 4">Belongs to the short-chain dehydrogenases/reductases (SDR) family.</text>
</comment>
<dbReference type="Pfam" id="PF00106">
    <property type="entry name" value="adh_short"/>
    <property type="match status" value="1"/>
</dbReference>
<evidence type="ECO:0000256" key="2">
    <source>
        <dbReference type="ARBA" id="ARBA00022857"/>
    </source>
</evidence>